<accession>A0AAN7LSP1</accession>
<dbReference type="PANTHER" id="PTHR36722:SF1">
    <property type="entry name" value="TYPE 2 DNA TOPOISOMERASE 6 SUBUNIT B-LIKE"/>
    <property type="match status" value="1"/>
</dbReference>
<reference evidence="2 3" key="1">
    <citation type="journal article" date="2023" name="Hortic Res">
        <title>Pangenome of water caltrop reveals structural variations and asymmetric subgenome divergence after allopolyploidization.</title>
        <authorList>
            <person name="Zhang X."/>
            <person name="Chen Y."/>
            <person name="Wang L."/>
            <person name="Yuan Y."/>
            <person name="Fang M."/>
            <person name="Shi L."/>
            <person name="Lu R."/>
            <person name="Comes H.P."/>
            <person name="Ma Y."/>
            <person name="Chen Y."/>
            <person name="Huang G."/>
            <person name="Zhou Y."/>
            <person name="Zheng Z."/>
            <person name="Qiu Y."/>
        </authorList>
    </citation>
    <scope>NUCLEOTIDE SEQUENCE [LARGE SCALE GENOMIC DNA]</scope>
    <source>
        <strain evidence="2">F231</strain>
    </source>
</reference>
<keyword evidence="3" id="KW-1185">Reference proteome</keyword>
<evidence type="ECO:0000256" key="1">
    <source>
        <dbReference type="SAM" id="SignalP"/>
    </source>
</evidence>
<comment type="caution">
    <text evidence="2">The sequence shown here is derived from an EMBL/GenBank/DDBJ whole genome shotgun (WGS) entry which is preliminary data.</text>
</comment>
<dbReference type="GO" id="GO:0007131">
    <property type="term" value="P:reciprocal meiotic recombination"/>
    <property type="evidence" value="ECO:0007669"/>
    <property type="project" value="TreeGrafter"/>
</dbReference>
<evidence type="ECO:0000313" key="2">
    <source>
        <dbReference type="EMBL" id="KAK4791816.1"/>
    </source>
</evidence>
<organism evidence="2 3">
    <name type="scientific">Trapa natans</name>
    <name type="common">Water chestnut</name>
    <dbReference type="NCBI Taxonomy" id="22666"/>
    <lineage>
        <taxon>Eukaryota</taxon>
        <taxon>Viridiplantae</taxon>
        <taxon>Streptophyta</taxon>
        <taxon>Embryophyta</taxon>
        <taxon>Tracheophyta</taxon>
        <taxon>Spermatophyta</taxon>
        <taxon>Magnoliopsida</taxon>
        <taxon>eudicotyledons</taxon>
        <taxon>Gunneridae</taxon>
        <taxon>Pentapetalae</taxon>
        <taxon>rosids</taxon>
        <taxon>malvids</taxon>
        <taxon>Myrtales</taxon>
        <taxon>Lythraceae</taxon>
        <taxon>Trapa</taxon>
    </lineage>
</organism>
<dbReference type="GO" id="GO:0042138">
    <property type="term" value="P:meiotic DNA double-strand break formation"/>
    <property type="evidence" value="ECO:0007669"/>
    <property type="project" value="InterPro"/>
</dbReference>
<keyword evidence="1" id="KW-0732">Signal</keyword>
<evidence type="ECO:0000313" key="3">
    <source>
        <dbReference type="Proteomes" id="UP001346149"/>
    </source>
</evidence>
<feature type="chain" id="PRO_5042935765" evidence="1">
    <location>
        <begin position="22"/>
        <end position="364"/>
    </location>
</feature>
<feature type="signal peptide" evidence="1">
    <location>
        <begin position="1"/>
        <end position="21"/>
    </location>
</feature>
<dbReference type="EMBL" id="JAXQNO010000009">
    <property type="protein sequence ID" value="KAK4791816.1"/>
    <property type="molecule type" value="Genomic_DNA"/>
</dbReference>
<dbReference type="GO" id="GO:0000793">
    <property type="term" value="C:condensed chromosome"/>
    <property type="evidence" value="ECO:0007669"/>
    <property type="project" value="TreeGrafter"/>
</dbReference>
<gene>
    <name evidence="2" type="ORF">SAY86_032229</name>
</gene>
<dbReference type="GO" id="GO:0030674">
    <property type="term" value="F:protein-macromolecule adaptor activity"/>
    <property type="evidence" value="ECO:0007669"/>
    <property type="project" value="TreeGrafter"/>
</dbReference>
<proteinExistence type="predicted"/>
<name>A0AAN7LSP1_TRANT</name>
<protein>
    <submittedName>
        <fullName evidence="2">Uncharacterized protein</fullName>
    </submittedName>
</protein>
<dbReference type="AlphaFoldDB" id="A0AAN7LSP1"/>
<dbReference type="Proteomes" id="UP001346149">
    <property type="component" value="Unassembled WGS sequence"/>
</dbReference>
<dbReference type="PANTHER" id="PTHR36722">
    <property type="entry name" value="TYPE 2 DNA TOPOISOMERASE 6 SUBUNIT B-LIKE"/>
    <property type="match status" value="1"/>
</dbReference>
<sequence>MADLLVLVLQMLILNIPNVGFELLVHHEDATGPRLENVFRPNECSPSSFPTSSLEHLESGFVDYVLRHRHNVTRDSGSHTSTMEHLKTGIGIENSMSSGLVMEAVITFSDFLDHVNPCMMECGPRTEVLYFRDFSPSKISKSSLHGLMSIDWKSYGLKLGKIVGQGDCLWLEWDHLPSSACIDLVFHCYEKRYPFGAFLLICNKHRLMIYLMGNIAPLIKQKSYSIRTILKKAAKLALDDLKEKHTGFLLSDRTVKIRSYAPDLAKTLAGLILSSNDMEFQEECLSLLGLRSQEVGDGKVEECIKDKIISVIELNDRKPQGCKDAAPFLFKYGDSLELDSEEDHDEVEGTFDSFRLQGNALMDF</sequence>
<dbReference type="InterPro" id="IPR034566">
    <property type="entry name" value="MTOPVIB_plant"/>
</dbReference>